<evidence type="ECO:0008006" key="3">
    <source>
        <dbReference type="Google" id="ProtNLM"/>
    </source>
</evidence>
<evidence type="ECO:0000313" key="2">
    <source>
        <dbReference type="Proteomes" id="UP000633509"/>
    </source>
</evidence>
<sequence>MAHLMCRVVLAATFTSVGPAVPGVAHAGQRDASCPDSSICGWMRSHNGGAPAVVYEEWEAAGFIYPPVSTVQHRADEPRCFYEQPMFSRRQRRVNSGEMVESLGFRAESAHRTG</sequence>
<reference evidence="1 2" key="1">
    <citation type="submission" date="2020-10" db="EMBL/GenBank/DDBJ databases">
        <title>Sequencing the genomes of 1000 actinobacteria strains.</title>
        <authorList>
            <person name="Klenk H.-P."/>
        </authorList>
    </citation>
    <scope>NUCLEOTIDE SEQUENCE [LARGE SCALE GENOMIC DNA]</scope>
    <source>
        <strain evidence="1 2">DSM 43173</strain>
    </source>
</reference>
<gene>
    <name evidence="1" type="ORF">H4W80_004742</name>
</gene>
<evidence type="ECO:0000313" key="1">
    <source>
        <dbReference type="EMBL" id="MBE1586484.1"/>
    </source>
</evidence>
<organism evidence="1 2">
    <name type="scientific">Nonomuraea angiospora</name>
    <dbReference type="NCBI Taxonomy" id="46172"/>
    <lineage>
        <taxon>Bacteria</taxon>
        <taxon>Bacillati</taxon>
        <taxon>Actinomycetota</taxon>
        <taxon>Actinomycetes</taxon>
        <taxon>Streptosporangiales</taxon>
        <taxon>Streptosporangiaceae</taxon>
        <taxon>Nonomuraea</taxon>
    </lineage>
</organism>
<comment type="caution">
    <text evidence="1">The sequence shown here is derived from an EMBL/GenBank/DDBJ whole genome shotgun (WGS) entry which is preliminary data.</text>
</comment>
<dbReference type="EMBL" id="JADBEK010000001">
    <property type="protein sequence ID" value="MBE1586484.1"/>
    <property type="molecule type" value="Genomic_DNA"/>
</dbReference>
<dbReference type="RefSeq" id="WP_192787040.1">
    <property type="nucleotide sequence ID" value="NZ_JADBEK010000001.1"/>
</dbReference>
<dbReference type="Proteomes" id="UP000633509">
    <property type="component" value="Unassembled WGS sequence"/>
</dbReference>
<accession>A0ABR9M0Q6</accession>
<proteinExistence type="predicted"/>
<keyword evidence="2" id="KW-1185">Reference proteome</keyword>
<name>A0ABR9M0Q6_9ACTN</name>
<protein>
    <recommendedName>
        <fullName evidence="3">Peptidase inhibitor family I36</fullName>
    </recommendedName>
</protein>